<dbReference type="EMBL" id="SPDV01000037">
    <property type="protein sequence ID" value="TFI57133.1"/>
    <property type="molecule type" value="Genomic_DNA"/>
</dbReference>
<dbReference type="OrthoDB" id="7507045at2"/>
<dbReference type="RefSeq" id="WP_135089013.1">
    <property type="nucleotide sequence ID" value="NZ_SPDV01000037.1"/>
</dbReference>
<proteinExistence type="predicted"/>
<sequence length="109" mass="12371">MDNRSGETHRLHDTLDFIGLRAHATTVGLLQLCTELVQAGTIDLQAIERIKGAIHREIMASHHRGHDREEFSRTLKDRLDTIFPHDDRGQREGPIGDVHEMQSALDTKI</sequence>
<dbReference type="Proteomes" id="UP000298213">
    <property type="component" value="Unassembled WGS sequence"/>
</dbReference>
<accession>A0A4Y8ZM97</accession>
<evidence type="ECO:0000313" key="3">
    <source>
        <dbReference type="Proteomes" id="UP000298213"/>
    </source>
</evidence>
<dbReference type="AlphaFoldDB" id="A0A4Y8ZM97"/>
<comment type="caution">
    <text evidence="2">The sequence shown here is derived from an EMBL/GenBank/DDBJ whole genome shotgun (WGS) entry which is preliminary data.</text>
</comment>
<gene>
    <name evidence="2" type="ORF">E2493_16620</name>
</gene>
<organism evidence="2 3">
    <name type="scientific">Sphingomonas parva</name>
    <dbReference type="NCBI Taxonomy" id="2555898"/>
    <lineage>
        <taxon>Bacteria</taxon>
        <taxon>Pseudomonadati</taxon>
        <taxon>Pseudomonadota</taxon>
        <taxon>Alphaproteobacteria</taxon>
        <taxon>Sphingomonadales</taxon>
        <taxon>Sphingomonadaceae</taxon>
        <taxon>Sphingomonas</taxon>
    </lineage>
</organism>
<feature type="region of interest" description="Disordered" evidence="1">
    <location>
        <begin position="83"/>
        <end position="109"/>
    </location>
</feature>
<evidence type="ECO:0000256" key="1">
    <source>
        <dbReference type="SAM" id="MobiDB-lite"/>
    </source>
</evidence>
<keyword evidence="3" id="KW-1185">Reference proteome</keyword>
<evidence type="ECO:0000313" key="2">
    <source>
        <dbReference type="EMBL" id="TFI57133.1"/>
    </source>
</evidence>
<name>A0A4Y8ZM97_9SPHN</name>
<reference evidence="2 3" key="1">
    <citation type="submission" date="2019-03" db="EMBL/GenBank/DDBJ databases">
        <title>Genome sequence of Sphingomonas sp. 17J27-24.</title>
        <authorList>
            <person name="Kim M."/>
            <person name="Maeng S."/>
            <person name="Sathiyaraj S."/>
        </authorList>
    </citation>
    <scope>NUCLEOTIDE SEQUENCE [LARGE SCALE GENOMIC DNA]</scope>
    <source>
        <strain evidence="2 3">17J27-24</strain>
    </source>
</reference>
<protein>
    <submittedName>
        <fullName evidence="2">Uncharacterized protein</fullName>
    </submittedName>
</protein>